<keyword evidence="3" id="KW-1185">Reference proteome</keyword>
<dbReference type="AlphaFoldDB" id="A0AAW1VA16"/>
<feature type="region of interest" description="Disordered" evidence="1">
    <location>
        <begin position="66"/>
        <end position="137"/>
    </location>
</feature>
<dbReference type="EMBL" id="JARQZJ010000132">
    <property type="protein sequence ID" value="KAK9892028.1"/>
    <property type="molecule type" value="Genomic_DNA"/>
</dbReference>
<evidence type="ECO:0000313" key="2">
    <source>
        <dbReference type="EMBL" id="KAK9892028.1"/>
    </source>
</evidence>
<name>A0AAW1VA16_9CUCU</name>
<sequence>MSPKIVNGSFAAIYDHVDVLEQFSKTIKLRQNARDSPAMRRRIKGILMSGKQFSLDSHLDLFHGIEAPSNRHSMVDTTPLIEDEESNSGLSDSSGGKPSPNGNGSQSFLDVPQQRRTRSKSVDHHYTSPIENSSVAKSQICTKCGHDLK</sequence>
<comment type="caution">
    <text evidence="2">The sequence shown here is derived from an EMBL/GenBank/DDBJ whole genome shotgun (WGS) entry which is preliminary data.</text>
</comment>
<gene>
    <name evidence="2" type="ORF">WA026_018215</name>
</gene>
<evidence type="ECO:0000313" key="3">
    <source>
        <dbReference type="Proteomes" id="UP001431783"/>
    </source>
</evidence>
<protein>
    <submittedName>
        <fullName evidence="2">Uncharacterized protein</fullName>
    </submittedName>
</protein>
<proteinExistence type="predicted"/>
<dbReference type="Proteomes" id="UP001431783">
    <property type="component" value="Unassembled WGS sequence"/>
</dbReference>
<accession>A0AAW1VA16</accession>
<reference evidence="2 3" key="1">
    <citation type="submission" date="2023-03" db="EMBL/GenBank/DDBJ databases">
        <title>Genome insight into feeding habits of ladybird beetles.</title>
        <authorList>
            <person name="Li H.-S."/>
            <person name="Huang Y.-H."/>
            <person name="Pang H."/>
        </authorList>
    </citation>
    <scope>NUCLEOTIDE SEQUENCE [LARGE SCALE GENOMIC DNA]</scope>
    <source>
        <strain evidence="2">SYSU_2023b</strain>
        <tissue evidence="2">Whole body</tissue>
    </source>
</reference>
<organism evidence="2 3">
    <name type="scientific">Henosepilachna vigintioctopunctata</name>
    <dbReference type="NCBI Taxonomy" id="420089"/>
    <lineage>
        <taxon>Eukaryota</taxon>
        <taxon>Metazoa</taxon>
        <taxon>Ecdysozoa</taxon>
        <taxon>Arthropoda</taxon>
        <taxon>Hexapoda</taxon>
        <taxon>Insecta</taxon>
        <taxon>Pterygota</taxon>
        <taxon>Neoptera</taxon>
        <taxon>Endopterygota</taxon>
        <taxon>Coleoptera</taxon>
        <taxon>Polyphaga</taxon>
        <taxon>Cucujiformia</taxon>
        <taxon>Coccinelloidea</taxon>
        <taxon>Coccinellidae</taxon>
        <taxon>Epilachninae</taxon>
        <taxon>Epilachnini</taxon>
        <taxon>Henosepilachna</taxon>
    </lineage>
</organism>
<feature type="compositionally biased region" description="Low complexity" evidence="1">
    <location>
        <begin position="91"/>
        <end position="107"/>
    </location>
</feature>
<evidence type="ECO:0000256" key="1">
    <source>
        <dbReference type="SAM" id="MobiDB-lite"/>
    </source>
</evidence>